<keyword evidence="2" id="KW-0560">Oxidoreductase</keyword>
<comment type="caution">
    <text evidence="3">The sequence shown here is derived from an EMBL/GenBank/DDBJ whole genome shotgun (WGS) entry which is preliminary data.</text>
</comment>
<dbReference type="SUPFAM" id="SSF51735">
    <property type="entry name" value="NAD(P)-binding Rossmann-fold domains"/>
    <property type="match status" value="1"/>
</dbReference>
<dbReference type="InterPro" id="IPR002347">
    <property type="entry name" value="SDR_fam"/>
</dbReference>
<evidence type="ECO:0000256" key="2">
    <source>
        <dbReference type="ARBA" id="ARBA00023002"/>
    </source>
</evidence>
<name>A0ABW8EXI7_9BURK</name>
<dbReference type="Proteomes" id="UP001617427">
    <property type="component" value="Unassembled WGS sequence"/>
</dbReference>
<gene>
    <name evidence="3" type="ORF">ACIPEN_03090</name>
</gene>
<dbReference type="InterPro" id="IPR036291">
    <property type="entry name" value="NAD(P)-bd_dom_sf"/>
</dbReference>
<dbReference type="PANTHER" id="PTHR43639">
    <property type="entry name" value="OXIDOREDUCTASE, SHORT-CHAIN DEHYDROGENASE/REDUCTASE FAMILY (AFU_ORTHOLOGUE AFUA_5G02870)"/>
    <property type="match status" value="1"/>
</dbReference>
<dbReference type="RefSeq" id="WP_402698289.1">
    <property type="nucleotide sequence ID" value="NZ_JBIUZV010000002.1"/>
</dbReference>
<protein>
    <submittedName>
        <fullName evidence="3">SDR family oxidoreductase</fullName>
    </submittedName>
</protein>
<accession>A0ABW8EXI7</accession>
<evidence type="ECO:0000313" key="3">
    <source>
        <dbReference type="EMBL" id="MFJ3044796.1"/>
    </source>
</evidence>
<dbReference type="Pfam" id="PF13561">
    <property type="entry name" value="adh_short_C2"/>
    <property type="match status" value="1"/>
</dbReference>
<dbReference type="EMBL" id="JBIUZV010000002">
    <property type="protein sequence ID" value="MFJ3044796.1"/>
    <property type="molecule type" value="Genomic_DNA"/>
</dbReference>
<sequence length="270" mass="28049">MAKELEGRVALVTGGSKGIGLAVARRFAQEGARVGIVSRSQDNVDAARRSLAAEGLEVYGLAADLLDAAESESAIDTLENALGPIDLLVNSAGAAKRHEPENLTPALWQQTFDAKFYPSLHVQHFVLQRLAARAAGRRAADEEIGAIVNIIGTGGKQPTSTHLAGGAANAALMLATVGLASHYAALGIRINGINPGFTLTGRIEQALQIESERRGISREQALAEGQSAIPLGRYGRPEEVAEVALFLASPRASYVVGAIVPVHGGAGPVI</sequence>
<evidence type="ECO:0000313" key="4">
    <source>
        <dbReference type="Proteomes" id="UP001617427"/>
    </source>
</evidence>
<dbReference type="PRINTS" id="PR00081">
    <property type="entry name" value="GDHRDH"/>
</dbReference>
<proteinExistence type="inferred from homology"/>
<dbReference type="Gene3D" id="3.40.50.720">
    <property type="entry name" value="NAD(P)-binding Rossmann-like Domain"/>
    <property type="match status" value="1"/>
</dbReference>
<comment type="similarity">
    <text evidence="1">Belongs to the short-chain dehydrogenases/reductases (SDR) family.</text>
</comment>
<organism evidence="3 4">
    <name type="scientific">Herbaspirillum chlorophenolicum</name>
    <dbReference type="NCBI Taxonomy" id="211589"/>
    <lineage>
        <taxon>Bacteria</taxon>
        <taxon>Pseudomonadati</taxon>
        <taxon>Pseudomonadota</taxon>
        <taxon>Betaproteobacteria</taxon>
        <taxon>Burkholderiales</taxon>
        <taxon>Oxalobacteraceae</taxon>
        <taxon>Herbaspirillum</taxon>
    </lineage>
</organism>
<dbReference type="PANTHER" id="PTHR43639:SF1">
    <property type="entry name" value="SHORT-CHAIN DEHYDROGENASE_REDUCTASE FAMILY PROTEIN"/>
    <property type="match status" value="1"/>
</dbReference>
<evidence type="ECO:0000256" key="1">
    <source>
        <dbReference type="ARBA" id="ARBA00006484"/>
    </source>
</evidence>
<reference evidence="3 4" key="1">
    <citation type="submission" date="2024-10" db="EMBL/GenBank/DDBJ databases">
        <title>The Natural Products Discovery Center: Release of the First 8490 Sequenced Strains for Exploring Actinobacteria Biosynthetic Diversity.</title>
        <authorList>
            <person name="Kalkreuter E."/>
            <person name="Kautsar S.A."/>
            <person name="Yang D."/>
            <person name="Bader C.D."/>
            <person name="Teijaro C.N."/>
            <person name="Fluegel L."/>
            <person name="Davis C.M."/>
            <person name="Simpson J.R."/>
            <person name="Lauterbach L."/>
            <person name="Steele A.D."/>
            <person name="Gui C."/>
            <person name="Meng S."/>
            <person name="Li G."/>
            <person name="Viehrig K."/>
            <person name="Ye F."/>
            <person name="Su P."/>
            <person name="Kiefer A.F."/>
            <person name="Nichols A."/>
            <person name="Cepeda A.J."/>
            <person name="Yan W."/>
            <person name="Fan B."/>
            <person name="Jiang Y."/>
            <person name="Adhikari A."/>
            <person name="Zheng C.-J."/>
            <person name="Schuster L."/>
            <person name="Cowan T.M."/>
            <person name="Smanski M.J."/>
            <person name="Chevrette M.G."/>
            <person name="De Carvalho L.P.S."/>
            <person name="Shen B."/>
        </authorList>
    </citation>
    <scope>NUCLEOTIDE SEQUENCE [LARGE SCALE GENOMIC DNA]</scope>
    <source>
        <strain evidence="3 4">NPDC087045</strain>
    </source>
</reference>
<keyword evidence="4" id="KW-1185">Reference proteome</keyword>